<dbReference type="Proteomes" id="UP000283063">
    <property type="component" value="Chromosome"/>
</dbReference>
<dbReference type="EMBL" id="CP033219">
    <property type="protein sequence ID" value="AZV78101.1"/>
    <property type="molecule type" value="Genomic_DNA"/>
</dbReference>
<feature type="region of interest" description="Disordered" evidence="1">
    <location>
        <begin position="47"/>
        <end position="70"/>
    </location>
</feature>
<dbReference type="RefSeq" id="WP_127748662.1">
    <property type="nucleotide sequence ID" value="NZ_CP033219.1"/>
</dbReference>
<gene>
    <name evidence="2" type="ORF">EBB79_09610</name>
</gene>
<reference evidence="2 3" key="1">
    <citation type="submission" date="2018-10" db="EMBL/GenBank/DDBJ databases">
        <title>Parasedimentitalea marina sp. nov., a psychrophilic bacterium isolated from deep seawater of the New Britain Trench.</title>
        <authorList>
            <person name="Cao J."/>
        </authorList>
    </citation>
    <scope>NUCLEOTIDE SEQUENCE [LARGE SCALE GENOMIC DNA]</scope>
    <source>
        <strain evidence="2 3">W43</strain>
    </source>
</reference>
<proteinExistence type="predicted"/>
<evidence type="ECO:0000313" key="2">
    <source>
        <dbReference type="EMBL" id="AZV78101.1"/>
    </source>
</evidence>
<accession>A0A3T0N275</accession>
<organism evidence="2 3">
    <name type="scientific">Parasedimentitalea marina</name>
    <dbReference type="NCBI Taxonomy" id="2483033"/>
    <lineage>
        <taxon>Bacteria</taxon>
        <taxon>Pseudomonadati</taxon>
        <taxon>Pseudomonadota</taxon>
        <taxon>Alphaproteobacteria</taxon>
        <taxon>Rhodobacterales</taxon>
        <taxon>Paracoccaceae</taxon>
        <taxon>Parasedimentitalea</taxon>
    </lineage>
</organism>
<name>A0A3T0N275_9RHOB</name>
<feature type="compositionally biased region" description="Polar residues" evidence="1">
    <location>
        <begin position="50"/>
        <end position="69"/>
    </location>
</feature>
<evidence type="ECO:0008006" key="4">
    <source>
        <dbReference type="Google" id="ProtNLM"/>
    </source>
</evidence>
<evidence type="ECO:0000256" key="1">
    <source>
        <dbReference type="SAM" id="MobiDB-lite"/>
    </source>
</evidence>
<keyword evidence="3" id="KW-1185">Reference proteome</keyword>
<sequence>MELLKRLVLTVAFGLLILITGLGTTGYALAMDGQSGHCADHMSMLREAKSNPNAGSDASQHEMTPNYTASEHENCNVHMCPGLSSLVPQISAGIVRFDVVQARFESDLRHLNQVETPDRPPNG</sequence>
<evidence type="ECO:0000313" key="3">
    <source>
        <dbReference type="Proteomes" id="UP000283063"/>
    </source>
</evidence>
<dbReference type="AlphaFoldDB" id="A0A3T0N275"/>
<dbReference type="KEGG" id="sedi:EBB79_09610"/>
<protein>
    <recommendedName>
        <fullName evidence="4">DUF2946 domain-containing protein</fullName>
    </recommendedName>
</protein>